<dbReference type="InterPro" id="IPR036866">
    <property type="entry name" value="RibonucZ/Hydroxyglut_hydro"/>
</dbReference>
<evidence type="ECO:0000313" key="7">
    <source>
        <dbReference type="EMBL" id="AAZ93607.1"/>
    </source>
</evidence>
<evidence type="ECO:0000256" key="5">
    <source>
        <dbReference type="ARBA" id="ARBA00022833"/>
    </source>
</evidence>
<dbReference type="GO" id="GO:0016787">
    <property type="term" value="F:hydrolase activity"/>
    <property type="evidence" value="ECO:0007669"/>
    <property type="project" value="UniProtKB-KW"/>
</dbReference>
<proteinExistence type="inferred from homology"/>
<dbReference type="EMBL" id="DQ149577">
    <property type="protein sequence ID" value="AAZ93607.1"/>
    <property type="molecule type" value="Genomic_DNA"/>
</dbReference>
<comment type="similarity">
    <text evidence="2">Belongs to the metallo-beta-lactamase superfamily.</text>
</comment>
<dbReference type="RefSeq" id="WP_114669289.1">
    <property type="nucleotide sequence ID" value="NZ_CP038206.1"/>
</dbReference>
<keyword evidence="3" id="KW-0479">Metal-binding</keyword>
<dbReference type="PANTHER" id="PTHR42978:SF7">
    <property type="entry name" value="METALLO-HYDROLASE RV2300C-RELATED"/>
    <property type="match status" value="1"/>
</dbReference>
<dbReference type="GO" id="GO:0046872">
    <property type="term" value="F:metal ion binding"/>
    <property type="evidence" value="ECO:0007669"/>
    <property type="project" value="UniProtKB-KW"/>
</dbReference>
<evidence type="ECO:0000256" key="1">
    <source>
        <dbReference type="ARBA" id="ARBA00001947"/>
    </source>
</evidence>
<dbReference type="SUPFAM" id="SSF56281">
    <property type="entry name" value="Metallo-hydrolase/oxidoreductase"/>
    <property type="match status" value="1"/>
</dbReference>
<protein>
    <submittedName>
        <fullName evidence="7">Zn-dependent hydrolase</fullName>
    </submittedName>
</protein>
<evidence type="ECO:0000256" key="4">
    <source>
        <dbReference type="ARBA" id="ARBA00022801"/>
    </source>
</evidence>
<accession>Q3S8D8</accession>
<dbReference type="SMART" id="SM00849">
    <property type="entry name" value="Lactamase_B"/>
    <property type="match status" value="1"/>
</dbReference>
<dbReference type="Pfam" id="PF00753">
    <property type="entry name" value="Lactamase_B"/>
    <property type="match status" value="1"/>
</dbReference>
<dbReference type="CDD" id="cd07729">
    <property type="entry name" value="AHL_lactonase_MBL-fold"/>
    <property type="match status" value="1"/>
</dbReference>
<organism evidence="7">
    <name type="scientific">Paracoccus pantotrophus</name>
    <name type="common">Thiosphaera pantotropha</name>
    <dbReference type="NCBI Taxonomy" id="82367"/>
    <lineage>
        <taxon>Bacteria</taxon>
        <taxon>Pseudomonadati</taxon>
        <taxon>Pseudomonadota</taxon>
        <taxon>Alphaproteobacteria</taxon>
        <taxon>Rhodobacterales</taxon>
        <taxon>Paracoccaceae</taxon>
        <taxon>Paracoccus</taxon>
    </lineage>
</organism>
<dbReference type="InterPro" id="IPR051013">
    <property type="entry name" value="MBL_superfamily_lactonases"/>
</dbReference>
<comment type="cofactor">
    <cofactor evidence="1">
        <name>Zn(2+)</name>
        <dbReference type="ChEBI" id="CHEBI:29105"/>
    </cofactor>
</comment>
<dbReference type="Gene3D" id="3.60.15.10">
    <property type="entry name" value="Ribonuclease Z/Hydroxyacylglutathione hydrolase-like"/>
    <property type="match status" value="1"/>
</dbReference>
<feature type="domain" description="Metallo-beta-lactamase" evidence="6">
    <location>
        <begin position="41"/>
        <end position="241"/>
    </location>
</feature>
<keyword evidence="4 7" id="KW-0378">Hydrolase</keyword>
<keyword evidence="5" id="KW-0862">Zinc</keyword>
<evidence type="ECO:0000259" key="6">
    <source>
        <dbReference type="SMART" id="SM00849"/>
    </source>
</evidence>
<name>Q3S8D8_PARPN</name>
<sequence length="272" mass="30653">MTPDPYEIIAIRFAESPYRLRFNNCLSCATGDPHDTPMPMDFYIWVIRNKHRTVVVDVGSKEWKCLQRGHEFIRCPVQGLEAVGVDPLKVDDVVITHLHWDHAGNVEKFPNARIHLQNDEMQYVVGPHMADHGVNHFYLVDDVKTMVERLFEGSLHLLSGEKEIAPGISLHRVGGHAPGMQIVRVYTERGWVVLASDASHFYQNMRGRNPFTVFANYQEMFSGWDLCASLADSPDHIVPGHDPLVLKKYPAVSSSLAGDAVRLDLEPVEFAG</sequence>
<evidence type="ECO:0000256" key="2">
    <source>
        <dbReference type="ARBA" id="ARBA00007749"/>
    </source>
</evidence>
<evidence type="ECO:0000256" key="3">
    <source>
        <dbReference type="ARBA" id="ARBA00022723"/>
    </source>
</evidence>
<dbReference type="PANTHER" id="PTHR42978">
    <property type="entry name" value="QUORUM-QUENCHING LACTONASE YTNP-RELATED-RELATED"/>
    <property type="match status" value="1"/>
</dbReference>
<reference evidence="7" key="1">
    <citation type="journal article" date="2006" name="Microbiology">
        <title>Identification of a transposable genomic island of Paracoccus pantotrophus DSM 11072 by its transposition to a novel entrapment vector pMMB2.</title>
        <authorList>
            <person name="Mikosa M."/>
            <person name="Sochacka-Pietal M."/>
            <person name="Baj J."/>
            <person name="Bartosik D."/>
        </authorList>
    </citation>
    <scope>NUCLEOTIDE SEQUENCE</scope>
    <source>
        <strain evidence="7">DSM 11072</strain>
    </source>
</reference>
<dbReference type="AlphaFoldDB" id="Q3S8D8"/>
<dbReference type="InterPro" id="IPR001279">
    <property type="entry name" value="Metallo-B-lactamas"/>
</dbReference>